<accession>A0A9Q2ITY0</accession>
<evidence type="ECO:0000256" key="1">
    <source>
        <dbReference type="SAM" id="MobiDB-lite"/>
    </source>
</evidence>
<dbReference type="Proteomes" id="UP000661006">
    <property type="component" value="Unassembled WGS sequence"/>
</dbReference>
<evidence type="ECO:0000313" key="2">
    <source>
        <dbReference type="EMBL" id="MBF0869732.1"/>
    </source>
</evidence>
<dbReference type="InterPro" id="IPR006427">
    <property type="entry name" value="Portal_HK97"/>
</dbReference>
<name>A0A9Q2ITY0_GLUJA</name>
<comment type="caution">
    <text evidence="2">The sequence shown here is derived from an EMBL/GenBank/DDBJ whole genome shotgun (WGS) entry which is preliminary data.</text>
</comment>
<reference evidence="2" key="2">
    <citation type="submission" date="2020-11" db="EMBL/GenBank/DDBJ databases">
        <title>Description of novel Gluconobacter species.</title>
        <authorList>
            <person name="Cleenwerck I."/>
            <person name="Cnockaert M."/>
            <person name="Borremans W."/>
            <person name="Wieme A.D."/>
            <person name="De Vuyst L."/>
            <person name="Vandamme P."/>
        </authorList>
    </citation>
    <scope>NUCLEOTIDE SEQUENCE</scope>
    <source>
        <strain evidence="2">R71697</strain>
    </source>
</reference>
<feature type="region of interest" description="Disordered" evidence="1">
    <location>
        <begin position="390"/>
        <end position="445"/>
    </location>
</feature>
<dbReference type="Pfam" id="PF04860">
    <property type="entry name" value="Phage_portal"/>
    <property type="match status" value="1"/>
</dbReference>
<dbReference type="AlphaFoldDB" id="A0A9Q2ITY0"/>
<protein>
    <submittedName>
        <fullName evidence="2">Phage portal protein</fullName>
    </submittedName>
</protein>
<dbReference type="NCBIfam" id="TIGR01537">
    <property type="entry name" value="portal_HK97"/>
    <property type="match status" value="1"/>
</dbReference>
<dbReference type="EMBL" id="JABCQN010000001">
    <property type="protein sequence ID" value="MBF0869732.1"/>
    <property type="molecule type" value="Genomic_DNA"/>
</dbReference>
<gene>
    <name evidence="2" type="ORF">HKD32_02505</name>
</gene>
<feature type="compositionally biased region" description="Pro residues" evidence="1">
    <location>
        <begin position="432"/>
        <end position="445"/>
    </location>
</feature>
<evidence type="ECO:0000313" key="3">
    <source>
        <dbReference type="Proteomes" id="UP000661006"/>
    </source>
</evidence>
<proteinExistence type="predicted"/>
<organism evidence="2 3">
    <name type="scientific">Gluconobacter japonicus</name>
    <dbReference type="NCBI Taxonomy" id="376620"/>
    <lineage>
        <taxon>Bacteria</taxon>
        <taxon>Pseudomonadati</taxon>
        <taxon>Pseudomonadota</taxon>
        <taxon>Alphaproteobacteria</taxon>
        <taxon>Acetobacterales</taxon>
        <taxon>Acetobacteraceae</taxon>
        <taxon>Gluconobacter</taxon>
    </lineage>
</organism>
<reference evidence="2" key="1">
    <citation type="submission" date="2020-04" db="EMBL/GenBank/DDBJ databases">
        <authorList>
            <person name="Sombolestani A."/>
        </authorList>
    </citation>
    <scope>NUCLEOTIDE SEQUENCE</scope>
    <source>
        <strain evidence="2">R71697</strain>
    </source>
</reference>
<dbReference type="InterPro" id="IPR006944">
    <property type="entry name" value="Phage/GTA_portal"/>
</dbReference>
<sequence length="445" mass="48947">MGFLNSIFGGSQRPQSDRKEPVLPAIMAHSLENPSTPLSEIGSWGEFLGLPGTSDDWMPPVSERTAMACSAVYRCVTLEAGVIAGLPLKIYRLSADGQREELPNHRLMPLLQTAPFPGRALTAFSWRELWGVNMLLWGNHYSAIRYDGAGRVIGFDAYMPWQVQVVRLPGKRGINFYVCTDDDGNSEVLHQEDMLHIPGPGFDGIKGLSRIQSFARGSVGLARSMEERTGRVHQNASMPSGVMQVPGKMSDPAFNRLRRQLEQAQSGVANWGKTVIADEGSKYTPFQLSPQDLQTIEARRYQVADISRFFGVPLHLLNETDKTTSWGTGLSENTLAYLIFSLDADLRRIESELNYKLFSGTRLFAEFDRDGLLSMDPAKTATVMQSEISSGVSTINEARRKKNRPPVKGGDTPLINSTNVPLTTQAAKGPDNAPPVPQPSPGQQE</sequence>
<feature type="compositionally biased region" description="Polar residues" evidence="1">
    <location>
        <begin position="414"/>
        <end position="426"/>
    </location>
</feature>